<dbReference type="NCBIfam" id="TIGR01536">
    <property type="entry name" value="asn_synth_AEB"/>
    <property type="match status" value="1"/>
</dbReference>
<dbReference type="Pfam" id="PF13537">
    <property type="entry name" value="GATase_7"/>
    <property type="match status" value="1"/>
</dbReference>
<dbReference type="InterPro" id="IPR033738">
    <property type="entry name" value="AsnB_N"/>
</dbReference>
<dbReference type="SUPFAM" id="SSF52402">
    <property type="entry name" value="Adenine nucleotide alpha hydrolases-like"/>
    <property type="match status" value="1"/>
</dbReference>
<dbReference type="GO" id="GO:0005524">
    <property type="term" value="F:ATP binding"/>
    <property type="evidence" value="ECO:0007669"/>
    <property type="project" value="UniProtKB-KW"/>
</dbReference>
<keyword evidence="2" id="KW-0547">Nucleotide-binding</keyword>
<dbReference type="InterPro" id="IPR017932">
    <property type="entry name" value="GATase_2_dom"/>
</dbReference>
<dbReference type="PROSITE" id="PS51278">
    <property type="entry name" value="GATASE_TYPE_2"/>
    <property type="match status" value="1"/>
</dbReference>
<organism evidence="6">
    <name type="scientific">hydrothermal vent metagenome</name>
    <dbReference type="NCBI Taxonomy" id="652676"/>
    <lineage>
        <taxon>unclassified sequences</taxon>
        <taxon>metagenomes</taxon>
        <taxon>ecological metagenomes</taxon>
    </lineage>
</organism>
<reference evidence="6" key="1">
    <citation type="submission" date="2018-06" db="EMBL/GenBank/DDBJ databases">
        <authorList>
            <person name="Zhirakovskaya E."/>
        </authorList>
    </citation>
    <scope>NUCLEOTIDE SEQUENCE</scope>
</reference>
<dbReference type="PIRSF" id="PIRSF001589">
    <property type="entry name" value="Asn_synthetase_glu-h"/>
    <property type="match status" value="1"/>
</dbReference>
<dbReference type="GO" id="GO:0005829">
    <property type="term" value="C:cytosol"/>
    <property type="evidence" value="ECO:0007669"/>
    <property type="project" value="TreeGrafter"/>
</dbReference>
<dbReference type="InterPro" id="IPR014729">
    <property type="entry name" value="Rossmann-like_a/b/a_fold"/>
</dbReference>
<dbReference type="EMBL" id="UOED01000074">
    <property type="protein sequence ID" value="VAV92219.1"/>
    <property type="molecule type" value="Genomic_DNA"/>
</dbReference>
<dbReference type="AlphaFoldDB" id="A0A3B0RJM6"/>
<dbReference type="SUPFAM" id="SSF56235">
    <property type="entry name" value="N-terminal nucleophile aminohydrolases (Ntn hydrolases)"/>
    <property type="match status" value="1"/>
</dbReference>
<dbReference type="PANTHER" id="PTHR43284:SF1">
    <property type="entry name" value="ASPARAGINE SYNTHETASE"/>
    <property type="match status" value="1"/>
</dbReference>
<keyword evidence="3" id="KW-0067">ATP-binding</keyword>
<evidence type="ECO:0000259" key="5">
    <source>
        <dbReference type="PROSITE" id="PS51278"/>
    </source>
</evidence>
<accession>A0A3B0RJM6</accession>
<proteinExistence type="inferred from homology"/>
<dbReference type="Pfam" id="PF00733">
    <property type="entry name" value="Asn_synthase"/>
    <property type="match status" value="1"/>
</dbReference>
<evidence type="ECO:0000256" key="3">
    <source>
        <dbReference type="ARBA" id="ARBA00022840"/>
    </source>
</evidence>
<protein>
    <submittedName>
        <fullName evidence="6">Asparagine synthetase [glutamine-hydrolyzing] AsnH</fullName>
        <ecNumber evidence="6">6.3.5.4</ecNumber>
    </submittedName>
</protein>
<dbReference type="InterPro" id="IPR006426">
    <property type="entry name" value="Asn_synth_AEB"/>
</dbReference>
<dbReference type="NCBIfam" id="TIGR03108">
    <property type="entry name" value="eps_aminotran_1"/>
    <property type="match status" value="1"/>
</dbReference>
<keyword evidence="4" id="KW-0315">Glutamine amidotransferase</keyword>
<dbReference type="InterPro" id="IPR051786">
    <property type="entry name" value="ASN_synthetase/amidase"/>
</dbReference>
<gene>
    <name evidence="6" type="ORF">MNBD_ALPHA02-888</name>
</gene>
<dbReference type="InterPro" id="IPR029055">
    <property type="entry name" value="Ntn_hydrolases_N"/>
</dbReference>
<dbReference type="PANTHER" id="PTHR43284">
    <property type="entry name" value="ASPARAGINE SYNTHETASE (GLUTAMINE-HYDROLYZING)"/>
    <property type="match status" value="1"/>
</dbReference>
<evidence type="ECO:0000256" key="4">
    <source>
        <dbReference type="ARBA" id="ARBA00022962"/>
    </source>
</evidence>
<sequence length="628" mass="71145">MCGIAGIITSLNRKVDQAIIKRMTDAIIHRGPDEAGIYMADGVGLGHRRLSIIDLKSGQQPMSSAGEDVTIVYNGEIYNFVEIRKELEAKGYKFKTRCDTEVILNAYHAWGPGSVKRFRGMFAYVVYDKRKKQVFMTRDRLGIKPLFYAPIGEKTILFGSELKALAAHPDFQRNLRKESMEDYFALGYVAEPYTIYKNVYKLEPGHSILIDLNSGRQEKSQYWSLQFTGDYRGSFEDARDELAARVQEATKIRMVADVPLGAFLSGGVDSGAVVADMADISDGPVNSCSIGFSDPKFNETDYAERVAARYKTNHWSRVVDPGDYSLVDKLIDIYDEPYADSSALPTYRVCELAREKVTVALSGDGGDENLAGYRRYQLQMFEQKMRGIFPESIRKPLFSFLGAAYPKADWAPRMFRAKTTFQGLARDHVESYFHGVSILKGDMRNKLFSPGLKSDLQGYNTLSLFNKYGAESGSDDPLSILQYIDIKTYLVGDILTKVDRASMAHSLEVRVPLLDHELVEWIATLPSHFKLQGGEGKYIFKKSLEGRLPKDILYRPKMGFGVPLGKWFRGELKQNIRDSVLSERMMDCGFFEPAYLQTLIDHHQSEFRDYSSPLWALMMFDQFLSRLT</sequence>
<feature type="domain" description="Glutamine amidotransferase type-2" evidence="5">
    <location>
        <begin position="2"/>
        <end position="213"/>
    </location>
</feature>
<evidence type="ECO:0000313" key="6">
    <source>
        <dbReference type="EMBL" id="VAV92219.1"/>
    </source>
</evidence>
<dbReference type="InterPro" id="IPR001962">
    <property type="entry name" value="Asn_synthase"/>
</dbReference>
<evidence type="ECO:0000256" key="2">
    <source>
        <dbReference type="ARBA" id="ARBA00022741"/>
    </source>
</evidence>
<comment type="similarity">
    <text evidence="1">Belongs to the asparagine synthetase family.</text>
</comment>
<keyword evidence="6" id="KW-0436">Ligase</keyword>
<dbReference type="GO" id="GO:0006529">
    <property type="term" value="P:asparagine biosynthetic process"/>
    <property type="evidence" value="ECO:0007669"/>
    <property type="project" value="InterPro"/>
</dbReference>
<dbReference type="CDD" id="cd01991">
    <property type="entry name" value="Asn_synthase_B_C"/>
    <property type="match status" value="1"/>
</dbReference>
<dbReference type="InterPro" id="IPR017539">
    <property type="entry name" value="XrtA_amidotfase"/>
</dbReference>
<dbReference type="Gene3D" id="3.40.50.620">
    <property type="entry name" value="HUPs"/>
    <property type="match status" value="2"/>
</dbReference>
<dbReference type="GO" id="GO:0004066">
    <property type="term" value="F:asparagine synthase (glutamine-hydrolyzing) activity"/>
    <property type="evidence" value="ECO:0007669"/>
    <property type="project" value="UniProtKB-EC"/>
</dbReference>
<evidence type="ECO:0000256" key="1">
    <source>
        <dbReference type="ARBA" id="ARBA00005752"/>
    </source>
</evidence>
<dbReference type="Gene3D" id="3.60.20.10">
    <property type="entry name" value="Glutamine Phosphoribosylpyrophosphate, subunit 1, domain 1"/>
    <property type="match status" value="1"/>
</dbReference>
<dbReference type="CDD" id="cd00712">
    <property type="entry name" value="AsnB"/>
    <property type="match status" value="1"/>
</dbReference>
<dbReference type="EC" id="6.3.5.4" evidence="6"/>
<name>A0A3B0RJM6_9ZZZZ</name>